<reference evidence="2" key="1">
    <citation type="submission" date="2020-11" db="EMBL/GenBank/DDBJ databases">
        <title>Carbohydrate-dependent, anaerobic sulfur respiration: A novel catabolism in halophilic archaea.</title>
        <authorList>
            <person name="Sorokin D.Y."/>
            <person name="Messina E."/>
            <person name="Smedile F."/>
            <person name="La Cono V."/>
            <person name="Hallsworth J.E."/>
            <person name="Yakimov M.M."/>
        </authorList>
    </citation>
    <scope>NUCLEOTIDE SEQUENCE</scope>
    <source>
        <strain evidence="2">HSR-Bgl</strain>
        <plasmid evidence="2">pHSR-Bgl01</plasmid>
    </source>
</reference>
<dbReference type="EMBL" id="CP064790">
    <property type="protein sequence ID" value="QSG13523.1"/>
    <property type="molecule type" value="Genomic_DNA"/>
</dbReference>
<accession>A0A897NRR7</accession>
<dbReference type="InterPro" id="IPR021586">
    <property type="entry name" value="Tscrpt_reg_TrmB_C"/>
</dbReference>
<gene>
    <name evidence="2" type="ORF">HSBGL_4109</name>
</gene>
<evidence type="ECO:0000259" key="1">
    <source>
        <dbReference type="Pfam" id="PF11495"/>
    </source>
</evidence>
<keyword evidence="2" id="KW-0614">Plasmid</keyword>
<name>A0A897NRR7_9EURY</name>
<proteinExistence type="predicted"/>
<dbReference type="SUPFAM" id="SSF159071">
    <property type="entry name" value="TrmB C-terminal domain-like"/>
    <property type="match status" value="1"/>
</dbReference>
<dbReference type="Proteomes" id="UP000663305">
    <property type="component" value="Plasmid pHSR-Bgl01"/>
</dbReference>
<organism evidence="2 3">
    <name type="scientific">Halapricum desulfuricans</name>
    <dbReference type="NCBI Taxonomy" id="2841257"/>
    <lineage>
        <taxon>Archaea</taxon>
        <taxon>Methanobacteriati</taxon>
        <taxon>Methanobacteriota</taxon>
        <taxon>Stenosarchaea group</taxon>
        <taxon>Halobacteria</taxon>
        <taxon>Halobacteriales</taxon>
        <taxon>Haloarculaceae</taxon>
        <taxon>Halapricum</taxon>
    </lineage>
</organism>
<feature type="domain" description="Transcription regulator TrmB C-terminal" evidence="1">
    <location>
        <begin position="34"/>
        <end position="264"/>
    </location>
</feature>
<evidence type="ECO:0000313" key="3">
    <source>
        <dbReference type="Proteomes" id="UP000663305"/>
    </source>
</evidence>
<dbReference type="AlphaFoldDB" id="A0A897NRR7"/>
<sequence>MSHRGTTSPPPVTSPITIPCTDSVIRSATRSWKFRDTALKKLQTALSEAENEAVITVPQQVLPDIEPHLRDAIKRDVLVFLLVSEMDEDDVGPGRFRDIADAVRFWSEDVPFSYAVDDELAMIGEPDILIGSYSEDGAVTVSEYHLTGAVLGLYLSAYWPTATEIHVSDPDPLPKKYDWFRQAVFHASIHHQRGVLLQADIGTTDGTHISGMVSQIRQAFLEPATNEYTLEMSLVIETDEGEVSVGGPSAFIEDYEADIVALRRQSD</sequence>
<evidence type="ECO:0000313" key="2">
    <source>
        <dbReference type="EMBL" id="QSG13523.1"/>
    </source>
</evidence>
<geneLocation type="plasmid" evidence="2 3">
    <name>pHSR-Bgl01</name>
</geneLocation>
<protein>
    <submittedName>
        <fullName evidence="2">Sugar-specific transcriptional regulator TrmB</fullName>
    </submittedName>
</protein>
<dbReference type="Pfam" id="PF11495">
    <property type="entry name" value="Regulator_TrmB"/>
    <property type="match status" value="1"/>
</dbReference>